<name>A0A2G5SWG4_9PELO</name>
<protein>
    <recommendedName>
        <fullName evidence="6">DNA2/NAM7 helicase helicase domain-containing protein</fullName>
    </recommendedName>
</protein>
<evidence type="ECO:0000313" key="8">
    <source>
        <dbReference type="Proteomes" id="UP000230233"/>
    </source>
</evidence>
<proteinExistence type="predicted"/>
<dbReference type="AlphaFoldDB" id="A0A2G5SWG4"/>
<dbReference type="Gene3D" id="3.40.50.300">
    <property type="entry name" value="P-loop containing nucleotide triphosphate hydrolases"/>
    <property type="match status" value="1"/>
</dbReference>
<evidence type="ECO:0000256" key="3">
    <source>
        <dbReference type="ARBA" id="ARBA00022806"/>
    </source>
</evidence>
<sequence>MTENQNPNSGGNLNSTIEQLIANTPEPHSRENLPLQHLTMDVAPESLPVQEILDGHQLDAEKLLKLTDKGLAPLNMNPSQLLAVRMAVNKDRPLVCIQGPPGTGKTHALAYLIYRIVRTKKQAVVLAPTEEGLRILKDMAEKLLKEREQECQAHEHGNFLFSALILILFLAVMDLNTYLSLIDSSEEAKNSVHHVVSYEFGFK</sequence>
<keyword evidence="8" id="KW-1185">Reference proteome</keyword>
<dbReference type="GO" id="GO:0016787">
    <property type="term" value="F:hydrolase activity"/>
    <property type="evidence" value="ECO:0007669"/>
    <property type="project" value="UniProtKB-KW"/>
</dbReference>
<dbReference type="InterPro" id="IPR041677">
    <property type="entry name" value="DNA2/NAM7_AAA_11"/>
</dbReference>
<feature type="domain" description="DNA2/NAM7 helicase helicase" evidence="6">
    <location>
        <begin position="76"/>
        <end position="126"/>
    </location>
</feature>
<dbReference type="EMBL" id="PDUG01000006">
    <property type="protein sequence ID" value="PIC19201.1"/>
    <property type="molecule type" value="Genomic_DNA"/>
</dbReference>
<comment type="caution">
    <text evidence="7">The sequence shown here is derived from an EMBL/GenBank/DDBJ whole genome shotgun (WGS) entry which is preliminary data.</text>
</comment>
<dbReference type="GO" id="GO:0043139">
    <property type="term" value="F:5'-3' DNA helicase activity"/>
    <property type="evidence" value="ECO:0007669"/>
    <property type="project" value="TreeGrafter"/>
</dbReference>
<evidence type="ECO:0000256" key="5">
    <source>
        <dbReference type="SAM" id="Phobius"/>
    </source>
</evidence>
<keyword evidence="1" id="KW-0547">Nucleotide-binding</keyword>
<gene>
    <name evidence="7" type="primary">Cnig_chr_X.g24830</name>
    <name evidence="7" type="ORF">B9Z55_024830</name>
</gene>
<keyword evidence="4" id="KW-0067">ATP-binding</keyword>
<organism evidence="7 8">
    <name type="scientific">Caenorhabditis nigoni</name>
    <dbReference type="NCBI Taxonomy" id="1611254"/>
    <lineage>
        <taxon>Eukaryota</taxon>
        <taxon>Metazoa</taxon>
        <taxon>Ecdysozoa</taxon>
        <taxon>Nematoda</taxon>
        <taxon>Chromadorea</taxon>
        <taxon>Rhabditida</taxon>
        <taxon>Rhabditina</taxon>
        <taxon>Rhabditomorpha</taxon>
        <taxon>Rhabditoidea</taxon>
        <taxon>Rhabditidae</taxon>
        <taxon>Peloderinae</taxon>
        <taxon>Caenorhabditis</taxon>
    </lineage>
</organism>
<dbReference type="GO" id="GO:0005524">
    <property type="term" value="F:ATP binding"/>
    <property type="evidence" value="ECO:0007669"/>
    <property type="project" value="UniProtKB-KW"/>
</dbReference>
<accession>A0A2G5SWG4</accession>
<dbReference type="SUPFAM" id="SSF52540">
    <property type="entry name" value="P-loop containing nucleoside triphosphate hydrolases"/>
    <property type="match status" value="1"/>
</dbReference>
<keyword evidence="5" id="KW-1133">Transmembrane helix</keyword>
<keyword evidence="5" id="KW-0812">Transmembrane</keyword>
<feature type="transmembrane region" description="Helical" evidence="5">
    <location>
        <begin position="159"/>
        <end position="179"/>
    </location>
</feature>
<dbReference type="Proteomes" id="UP000230233">
    <property type="component" value="Chromosome X"/>
</dbReference>
<evidence type="ECO:0000256" key="2">
    <source>
        <dbReference type="ARBA" id="ARBA00022801"/>
    </source>
</evidence>
<dbReference type="PANTHER" id="PTHR43788:SF16">
    <property type="entry name" value="HELICASE WITH ZINC FINGER 2"/>
    <property type="match status" value="1"/>
</dbReference>
<reference evidence="8" key="1">
    <citation type="submission" date="2017-10" db="EMBL/GenBank/DDBJ databases">
        <title>Rapid genome shrinkage in a self-fertile nematode reveals novel sperm competition proteins.</title>
        <authorList>
            <person name="Yin D."/>
            <person name="Schwarz E.M."/>
            <person name="Thomas C.G."/>
            <person name="Felde R.L."/>
            <person name="Korf I.F."/>
            <person name="Cutter A.D."/>
            <person name="Schartner C.M."/>
            <person name="Ralston E.J."/>
            <person name="Meyer B.J."/>
            <person name="Haag E.S."/>
        </authorList>
    </citation>
    <scope>NUCLEOTIDE SEQUENCE [LARGE SCALE GENOMIC DNA]</scope>
    <source>
        <strain evidence="8">JU1422</strain>
    </source>
</reference>
<evidence type="ECO:0000259" key="6">
    <source>
        <dbReference type="Pfam" id="PF13086"/>
    </source>
</evidence>
<keyword evidence="5" id="KW-0472">Membrane</keyword>
<keyword evidence="3" id="KW-0347">Helicase</keyword>
<evidence type="ECO:0000256" key="1">
    <source>
        <dbReference type="ARBA" id="ARBA00022741"/>
    </source>
</evidence>
<dbReference type="Pfam" id="PF13086">
    <property type="entry name" value="AAA_11"/>
    <property type="match status" value="1"/>
</dbReference>
<dbReference type="STRING" id="1611254.A0A2G5SWG4"/>
<evidence type="ECO:0000256" key="4">
    <source>
        <dbReference type="ARBA" id="ARBA00022840"/>
    </source>
</evidence>
<evidence type="ECO:0000313" key="7">
    <source>
        <dbReference type="EMBL" id="PIC19201.1"/>
    </source>
</evidence>
<dbReference type="OrthoDB" id="10608226at2759"/>
<dbReference type="InterPro" id="IPR027417">
    <property type="entry name" value="P-loop_NTPase"/>
</dbReference>
<keyword evidence="2" id="KW-0378">Hydrolase</keyword>
<dbReference type="InterPro" id="IPR050534">
    <property type="entry name" value="Coronavir_polyprotein_1ab"/>
</dbReference>
<dbReference type="PANTHER" id="PTHR43788">
    <property type="entry name" value="DNA2/NAM7 HELICASE FAMILY MEMBER"/>
    <property type="match status" value="1"/>
</dbReference>